<dbReference type="NCBIfam" id="TIGR03462">
    <property type="entry name" value="CarR_dom_SF"/>
    <property type="match status" value="2"/>
</dbReference>
<dbReference type="GO" id="GO:0016020">
    <property type="term" value="C:membrane"/>
    <property type="evidence" value="ECO:0007669"/>
    <property type="project" value="UniProtKB-SubCell"/>
</dbReference>
<dbReference type="Proteomes" id="UP000198876">
    <property type="component" value="Unassembled WGS sequence"/>
</dbReference>
<feature type="transmembrane region" description="Helical" evidence="8">
    <location>
        <begin position="171"/>
        <end position="195"/>
    </location>
</feature>
<evidence type="ECO:0000256" key="6">
    <source>
        <dbReference type="ARBA" id="ARBA00023136"/>
    </source>
</evidence>
<dbReference type="STRING" id="553467.SAMN04488063_0420"/>
<feature type="domain" description="Lycopene cyclase" evidence="9">
    <location>
        <begin position="18"/>
        <end position="96"/>
    </location>
</feature>
<feature type="domain" description="Lycopene cyclase" evidence="9">
    <location>
        <begin position="166"/>
        <end position="226"/>
    </location>
</feature>
<dbReference type="InterPro" id="IPR017825">
    <property type="entry name" value="Lycopene_cyclase_dom"/>
</dbReference>
<keyword evidence="3 8" id="KW-0812">Transmembrane</keyword>
<dbReference type="Pfam" id="PF18916">
    <property type="entry name" value="Lycopene_cyc"/>
    <property type="match status" value="2"/>
</dbReference>
<feature type="transmembrane region" description="Helical" evidence="8">
    <location>
        <begin position="6"/>
        <end position="26"/>
    </location>
</feature>
<dbReference type="GO" id="GO:0016872">
    <property type="term" value="F:intramolecular lyase activity"/>
    <property type="evidence" value="ECO:0007669"/>
    <property type="project" value="InterPro"/>
</dbReference>
<evidence type="ECO:0000256" key="1">
    <source>
        <dbReference type="ARBA" id="ARBA00004141"/>
    </source>
</evidence>
<name>A0A1I2LYK4_9EURY</name>
<evidence type="ECO:0000313" key="10">
    <source>
        <dbReference type="EMBL" id="SFF82111.1"/>
    </source>
</evidence>
<comment type="subcellular location">
    <subcellularLocation>
        <location evidence="1">Membrane</location>
        <topology evidence="1">Multi-pass membrane protein</topology>
    </subcellularLocation>
</comment>
<feature type="transmembrane region" description="Helical" evidence="8">
    <location>
        <begin position="215"/>
        <end position="236"/>
    </location>
</feature>
<evidence type="ECO:0000256" key="4">
    <source>
        <dbReference type="ARBA" id="ARBA00022746"/>
    </source>
</evidence>
<feature type="transmembrane region" description="Helical" evidence="8">
    <location>
        <begin position="84"/>
        <end position="104"/>
    </location>
</feature>
<dbReference type="AlphaFoldDB" id="A0A1I2LYK4"/>
<sequence>MSVRLTYFGFHAVFLLPALAVLAVGLSHSRRRLDATHWVGTALITVVALLYTTPWDNHLISRGVWGYGDGVVALRVWLVPVEELLFMLLQPLVVALWLYALALAVRSASVTTRDRLLGVAAGALVGAVGLVLYVFGGQTYYLGAILTWAAPVLALQWGFGWPYLWAVRRTFAFGVAVPTVYFCLADRVALQFGIWHISADHTTGIALFGLPIEEATFFFVTNLFVVQGLLLFHWVVERWR</sequence>
<keyword evidence="6 8" id="KW-0472">Membrane</keyword>
<dbReference type="OrthoDB" id="241129at2157"/>
<evidence type="ECO:0000313" key="11">
    <source>
        <dbReference type="Proteomes" id="UP000198876"/>
    </source>
</evidence>
<dbReference type="GO" id="GO:0045436">
    <property type="term" value="F:lycopene beta cyclase activity"/>
    <property type="evidence" value="ECO:0007669"/>
    <property type="project" value="UniProtKB-ARBA"/>
</dbReference>
<keyword evidence="11" id="KW-1185">Reference proteome</keyword>
<dbReference type="RefSeq" id="WP_092887726.1">
    <property type="nucleotide sequence ID" value="NZ_FOOQ01000001.1"/>
</dbReference>
<accession>A0A1I2LYK4</accession>
<feature type="transmembrane region" description="Helical" evidence="8">
    <location>
        <begin position="116"/>
        <end position="135"/>
    </location>
</feature>
<evidence type="ECO:0000256" key="2">
    <source>
        <dbReference type="ARBA" id="ARBA00004829"/>
    </source>
</evidence>
<comment type="pathway">
    <text evidence="2">Carotenoid biosynthesis.</text>
</comment>
<gene>
    <name evidence="10" type="ORF">SAMN04488063_0420</name>
</gene>
<keyword evidence="7" id="KW-0413">Isomerase</keyword>
<protein>
    <submittedName>
        <fullName evidence="10">Lycopene cyclase domain-containing protein</fullName>
    </submittedName>
</protein>
<feature type="transmembrane region" description="Helical" evidence="8">
    <location>
        <begin position="38"/>
        <end position="55"/>
    </location>
</feature>
<evidence type="ECO:0000256" key="8">
    <source>
        <dbReference type="SAM" id="Phobius"/>
    </source>
</evidence>
<dbReference type="GO" id="GO:0016117">
    <property type="term" value="P:carotenoid biosynthetic process"/>
    <property type="evidence" value="ECO:0007669"/>
    <property type="project" value="UniProtKB-KW"/>
</dbReference>
<evidence type="ECO:0000259" key="9">
    <source>
        <dbReference type="Pfam" id="PF18916"/>
    </source>
</evidence>
<dbReference type="EMBL" id="FOOQ01000001">
    <property type="protein sequence ID" value="SFF82111.1"/>
    <property type="molecule type" value="Genomic_DNA"/>
</dbReference>
<organism evidence="10 11">
    <name type="scientific">Halopelagius inordinatus</name>
    <dbReference type="NCBI Taxonomy" id="553467"/>
    <lineage>
        <taxon>Archaea</taxon>
        <taxon>Methanobacteriati</taxon>
        <taxon>Methanobacteriota</taxon>
        <taxon>Stenosarchaea group</taxon>
        <taxon>Halobacteria</taxon>
        <taxon>Halobacteriales</taxon>
        <taxon>Haloferacaceae</taxon>
    </lineage>
</organism>
<evidence type="ECO:0000256" key="3">
    <source>
        <dbReference type="ARBA" id="ARBA00022692"/>
    </source>
</evidence>
<reference evidence="11" key="1">
    <citation type="submission" date="2016-10" db="EMBL/GenBank/DDBJ databases">
        <authorList>
            <person name="Varghese N."/>
            <person name="Submissions S."/>
        </authorList>
    </citation>
    <scope>NUCLEOTIDE SEQUENCE [LARGE SCALE GENOMIC DNA]</scope>
    <source>
        <strain evidence="11">CGMCC 1.7739</strain>
    </source>
</reference>
<evidence type="ECO:0000256" key="7">
    <source>
        <dbReference type="ARBA" id="ARBA00023235"/>
    </source>
</evidence>
<feature type="transmembrane region" description="Helical" evidence="8">
    <location>
        <begin position="141"/>
        <end position="159"/>
    </location>
</feature>
<keyword evidence="4" id="KW-0125">Carotenoid biosynthesis</keyword>
<evidence type="ECO:0000256" key="5">
    <source>
        <dbReference type="ARBA" id="ARBA00022989"/>
    </source>
</evidence>
<keyword evidence="5 8" id="KW-1133">Transmembrane helix</keyword>
<proteinExistence type="predicted"/>